<reference evidence="3 4" key="1">
    <citation type="submission" date="2013-11" db="EMBL/GenBank/DDBJ databases">
        <title>Opisthorchis viverrini - life in the bile duct.</title>
        <authorList>
            <person name="Young N.D."/>
            <person name="Nagarajan N."/>
            <person name="Lin S.J."/>
            <person name="Korhonen P.K."/>
            <person name="Jex A.R."/>
            <person name="Hall R.S."/>
            <person name="Safavi-Hemami H."/>
            <person name="Kaewkong W."/>
            <person name="Bertrand D."/>
            <person name="Gao S."/>
            <person name="Seet Q."/>
            <person name="Wongkham S."/>
            <person name="Teh B.T."/>
            <person name="Wongkham C."/>
            <person name="Intapan P.M."/>
            <person name="Maleewong W."/>
            <person name="Yang X."/>
            <person name="Hu M."/>
            <person name="Wang Z."/>
            <person name="Hofmann A."/>
            <person name="Sternberg P.W."/>
            <person name="Tan P."/>
            <person name="Wang J."/>
            <person name="Gasser R.B."/>
        </authorList>
    </citation>
    <scope>NUCLEOTIDE SEQUENCE [LARGE SCALE GENOMIC DNA]</scope>
</reference>
<dbReference type="FunFam" id="3.40.33.10:FF:000002">
    <property type="entry name" value="Golgi-associated plant pathogenesis-related protein 1"/>
    <property type="match status" value="1"/>
</dbReference>
<dbReference type="EMBL" id="KL596629">
    <property type="protein sequence ID" value="KER33012.1"/>
    <property type="molecule type" value="Genomic_DNA"/>
</dbReference>
<dbReference type="SMART" id="SM00198">
    <property type="entry name" value="SCP"/>
    <property type="match status" value="1"/>
</dbReference>
<dbReference type="SUPFAM" id="SSF55797">
    <property type="entry name" value="PR-1-like"/>
    <property type="match status" value="1"/>
</dbReference>
<organism evidence="3 4">
    <name type="scientific">Opisthorchis viverrini</name>
    <name type="common">Southeast Asian liver fluke</name>
    <dbReference type="NCBI Taxonomy" id="6198"/>
    <lineage>
        <taxon>Eukaryota</taxon>
        <taxon>Metazoa</taxon>
        <taxon>Spiralia</taxon>
        <taxon>Lophotrochozoa</taxon>
        <taxon>Platyhelminthes</taxon>
        <taxon>Trematoda</taxon>
        <taxon>Digenea</taxon>
        <taxon>Opisthorchiida</taxon>
        <taxon>Opisthorchiata</taxon>
        <taxon>Opisthorchiidae</taxon>
        <taxon>Opisthorchis</taxon>
    </lineage>
</organism>
<dbReference type="InterPro" id="IPR001283">
    <property type="entry name" value="CRISP-related"/>
</dbReference>
<dbReference type="Proteomes" id="UP000054324">
    <property type="component" value="Unassembled WGS sequence"/>
</dbReference>
<dbReference type="PANTHER" id="PTHR10334">
    <property type="entry name" value="CYSTEINE-RICH SECRETORY PROTEIN-RELATED"/>
    <property type="match status" value="1"/>
</dbReference>
<keyword evidence="4" id="KW-1185">Reference proteome</keyword>
<evidence type="ECO:0000313" key="4">
    <source>
        <dbReference type="Proteomes" id="UP000054324"/>
    </source>
</evidence>
<dbReference type="STRING" id="6198.A0A075A406"/>
<dbReference type="KEGG" id="ovi:T265_01093"/>
<dbReference type="InterPro" id="IPR035940">
    <property type="entry name" value="CAP_sf"/>
</dbReference>
<feature type="domain" description="SCP" evidence="2">
    <location>
        <begin position="4"/>
        <end position="139"/>
    </location>
</feature>
<dbReference type="OrthoDB" id="337038at2759"/>
<proteinExistence type="predicted"/>
<feature type="compositionally biased region" description="Basic and acidic residues" evidence="1">
    <location>
        <begin position="172"/>
        <end position="215"/>
    </location>
</feature>
<dbReference type="Pfam" id="PF00188">
    <property type="entry name" value="CAP"/>
    <property type="match status" value="1"/>
</dbReference>
<name>A0A075A406_OPIVI</name>
<dbReference type="AlphaFoldDB" id="A0A075A406"/>
<protein>
    <recommendedName>
        <fullName evidence="2">SCP domain-containing protein</fullName>
    </recommendedName>
</protein>
<evidence type="ECO:0000256" key="1">
    <source>
        <dbReference type="SAM" id="MobiDB-lite"/>
    </source>
</evidence>
<dbReference type="GeneID" id="20315281"/>
<dbReference type="PRINTS" id="PR00837">
    <property type="entry name" value="V5TPXLIKE"/>
</dbReference>
<evidence type="ECO:0000313" key="3">
    <source>
        <dbReference type="EMBL" id="KER33012.1"/>
    </source>
</evidence>
<dbReference type="CTD" id="20315281"/>
<gene>
    <name evidence="3" type="ORF">T265_01093</name>
</gene>
<sequence>MLDTELNTQAIALHNQFREKHGSPPLAYDAKLAQTAQNWAEQLAQTKCMRHSDMDTYGENLAYKGAWENATITAEEATKSWYAQGDYHDFNEGFTYETSYFSQLIWKGSKNVGFGRAVSEDGEAAYIVAHYFPKGNIRSVFSNNVPKLCSAPSANAIGTPVSTPNMRYTKLETKKELKEREKAEKKARERAEKERKEREKQLKKEQKEREKQAKKDKQKSKSLSGI</sequence>
<accession>A0A075A406</accession>
<dbReference type="RefSeq" id="XP_009163300.1">
    <property type="nucleotide sequence ID" value="XM_009165036.1"/>
</dbReference>
<dbReference type="CDD" id="cd05382">
    <property type="entry name" value="CAP_GAPR1-like"/>
    <property type="match status" value="1"/>
</dbReference>
<feature type="region of interest" description="Disordered" evidence="1">
    <location>
        <begin position="172"/>
        <end position="226"/>
    </location>
</feature>
<evidence type="ECO:0000259" key="2">
    <source>
        <dbReference type="SMART" id="SM00198"/>
    </source>
</evidence>
<dbReference type="InterPro" id="IPR034113">
    <property type="entry name" value="SCP_GAPR1-like"/>
</dbReference>
<dbReference type="Gene3D" id="3.40.33.10">
    <property type="entry name" value="CAP"/>
    <property type="match status" value="1"/>
</dbReference>
<dbReference type="InterPro" id="IPR014044">
    <property type="entry name" value="CAP_dom"/>
</dbReference>